<name>A0AAV5QW54_9ASCO</name>
<dbReference type="PROSITE" id="PS50888">
    <property type="entry name" value="BHLH"/>
    <property type="match status" value="1"/>
</dbReference>
<dbReference type="SUPFAM" id="SSF47459">
    <property type="entry name" value="HLH, helix-loop-helix DNA-binding domain"/>
    <property type="match status" value="1"/>
</dbReference>
<feature type="region of interest" description="Disordered" evidence="1">
    <location>
        <begin position="237"/>
        <end position="280"/>
    </location>
</feature>
<feature type="region of interest" description="Disordered" evidence="1">
    <location>
        <begin position="513"/>
        <end position="542"/>
    </location>
</feature>
<comment type="caution">
    <text evidence="3">The sequence shown here is derived from an EMBL/GenBank/DDBJ whole genome shotgun (WGS) entry which is preliminary data.</text>
</comment>
<dbReference type="Pfam" id="PF00010">
    <property type="entry name" value="HLH"/>
    <property type="match status" value="1"/>
</dbReference>
<dbReference type="InterPro" id="IPR011598">
    <property type="entry name" value="bHLH_dom"/>
</dbReference>
<feature type="compositionally biased region" description="Low complexity" evidence="1">
    <location>
        <begin position="248"/>
        <end position="265"/>
    </location>
</feature>
<feature type="compositionally biased region" description="Basic and acidic residues" evidence="1">
    <location>
        <begin position="71"/>
        <end position="80"/>
    </location>
</feature>
<gene>
    <name evidence="3" type="ORF">DASC09_061460</name>
</gene>
<organism evidence="3 4">
    <name type="scientific">Saccharomycopsis crataegensis</name>
    <dbReference type="NCBI Taxonomy" id="43959"/>
    <lineage>
        <taxon>Eukaryota</taxon>
        <taxon>Fungi</taxon>
        <taxon>Dikarya</taxon>
        <taxon>Ascomycota</taxon>
        <taxon>Saccharomycotina</taxon>
        <taxon>Saccharomycetes</taxon>
        <taxon>Saccharomycopsidaceae</taxon>
        <taxon>Saccharomycopsis</taxon>
    </lineage>
</organism>
<dbReference type="InterPro" id="IPR036638">
    <property type="entry name" value="HLH_DNA-bd_sf"/>
</dbReference>
<dbReference type="RefSeq" id="XP_064855802.1">
    <property type="nucleotide sequence ID" value="XM_064999730.1"/>
</dbReference>
<protein>
    <recommendedName>
        <fullName evidence="2">BHLH domain-containing protein</fullName>
    </recommendedName>
</protein>
<keyword evidence="4" id="KW-1185">Reference proteome</keyword>
<feature type="region of interest" description="Disordered" evidence="1">
    <location>
        <begin position="442"/>
        <end position="479"/>
    </location>
</feature>
<feature type="region of interest" description="Disordered" evidence="1">
    <location>
        <begin position="24"/>
        <end position="89"/>
    </location>
</feature>
<reference evidence="3 4" key="1">
    <citation type="journal article" date="2023" name="Elife">
        <title>Identification of key yeast species and microbe-microbe interactions impacting larval growth of Drosophila in the wild.</title>
        <authorList>
            <person name="Mure A."/>
            <person name="Sugiura Y."/>
            <person name="Maeda R."/>
            <person name="Honda K."/>
            <person name="Sakurai N."/>
            <person name="Takahashi Y."/>
            <person name="Watada M."/>
            <person name="Katoh T."/>
            <person name="Gotoh A."/>
            <person name="Gotoh Y."/>
            <person name="Taniguchi I."/>
            <person name="Nakamura K."/>
            <person name="Hayashi T."/>
            <person name="Katayama T."/>
            <person name="Uemura T."/>
            <person name="Hattori Y."/>
        </authorList>
    </citation>
    <scope>NUCLEOTIDE SEQUENCE [LARGE SCALE GENOMIC DNA]</scope>
    <source>
        <strain evidence="3 4">SC-9</strain>
    </source>
</reference>
<feature type="compositionally biased region" description="Basic and acidic residues" evidence="1">
    <location>
        <begin position="527"/>
        <end position="542"/>
    </location>
</feature>
<feature type="compositionally biased region" description="Low complexity" evidence="1">
    <location>
        <begin position="460"/>
        <end position="479"/>
    </location>
</feature>
<dbReference type="AlphaFoldDB" id="A0AAV5QW54"/>
<accession>A0AAV5QW54</accession>
<dbReference type="GeneID" id="90076795"/>
<sequence length="604" mass="66166">MPIPPNIMDTNWIDFNPSENFSPLDNNLGFLEPHASSTNHSTPNEDDPEQKLLKDSRGPTIIHHHHHHHHVDSSENKDEPATNDYMSSLNGNNNLLNSILDIQKWSDFGYNPQDAQATTTTNKTLNNADNNMMKVRLQHTPKSLDLSQSYANNRNPVASAYSTPYDANATSAFAIDNQNKFFTPLISPAMTPLESMMLDDHAPALHNTRDEFFTPLTSPAINPMNHPSPKTLLQLSEEPSANPRQKSKTASFAASKRSTRTSSKGRILKTKPSSKNNSPIIKATHSPIVRAGAHVGAVNASRRPNVNTHVLENDTQNIDLDLQRLENFSLPDNSIGTNIGIDNAFNGDDFLGQQVNEAQQLYSASVNGSQTSVNSLFQHSQSQVNGTGTDINNNNSKPATPATLMNLKFQHSNHNDLHEKTSQNSKQKTSKSMIKEITFQASAATPASIAKSDRAGVTRKASSSSISSSTSSSKKAIQTSTPFSSFKTYKQKSGGNKTIMDSVIAHQSQFKLNLNNSNSKSDTSAAGEKKSSHREAEKGRRDRMNIAIHDLALLIPEELTSSVAVPSKATTVELASQYIQSLVDEVERLNKVVEDKNEEHDATT</sequence>
<evidence type="ECO:0000259" key="2">
    <source>
        <dbReference type="PROSITE" id="PS50888"/>
    </source>
</evidence>
<feature type="compositionally biased region" description="Polar residues" evidence="1">
    <location>
        <begin position="382"/>
        <end position="398"/>
    </location>
</feature>
<feature type="region of interest" description="Disordered" evidence="1">
    <location>
        <begin position="382"/>
        <end position="401"/>
    </location>
</feature>
<dbReference type="GO" id="GO:0046983">
    <property type="term" value="F:protein dimerization activity"/>
    <property type="evidence" value="ECO:0007669"/>
    <property type="project" value="InterPro"/>
</dbReference>
<dbReference type="EMBL" id="BTFZ01000020">
    <property type="protein sequence ID" value="GMM38807.1"/>
    <property type="molecule type" value="Genomic_DNA"/>
</dbReference>
<evidence type="ECO:0000256" key="1">
    <source>
        <dbReference type="SAM" id="MobiDB-lite"/>
    </source>
</evidence>
<dbReference type="SMART" id="SM00353">
    <property type="entry name" value="HLH"/>
    <property type="match status" value="1"/>
</dbReference>
<proteinExistence type="predicted"/>
<dbReference type="Proteomes" id="UP001360560">
    <property type="component" value="Unassembled WGS sequence"/>
</dbReference>
<evidence type="ECO:0000313" key="3">
    <source>
        <dbReference type="EMBL" id="GMM38807.1"/>
    </source>
</evidence>
<evidence type="ECO:0000313" key="4">
    <source>
        <dbReference type="Proteomes" id="UP001360560"/>
    </source>
</evidence>
<feature type="domain" description="BHLH" evidence="2">
    <location>
        <begin position="528"/>
        <end position="582"/>
    </location>
</feature>
<dbReference type="Gene3D" id="4.10.280.10">
    <property type="entry name" value="Helix-loop-helix DNA-binding domain"/>
    <property type="match status" value="1"/>
</dbReference>